<reference evidence="7 8" key="1">
    <citation type="submission" date="2021-01" db="EMBL/GenBank/DDBJ databases">
        <title>Biogeographic distribution of Paracoccus.</title>
        <authorList>
            <person name="Hollensteiner J."/>
            <person name="Leineberger J."/>
            <person name="Brinkhoff T."/>
            <person name="Daniel R."/>
        </authorList>
    </citation>
    <scope>NUCLEOTIDE SEQUENCE [LARGE SCALE GENOMIC DNA]</scope>
    <source>
        <strain evidence="7 8">KCTC 22803</strain>
        <plasmid evidence="7 8">p90204</plasmid>
    </source>
</reference>
<dbReference type="Pfam" id="PF02350">
    <property type="entry name" value="Epimerase_2"/>
    <property type="match status" value="1"/>
</dbReference>
<evidence type="ECO:0000256" key="3">
    <source>
        <dbReference type="ARBA" id="ARBA00038209"/>
    </source>
</evidence>
<dbReference type="NCBIfam" id="TIGR00236">
    <property type="entry name" value="wecB"/>
    <property type="match status" value="1"/>
</dbReference>
<comment type="catalytic activity">
    <reaction evidence="2">
        <text>UDP-N-acetyl-alpha-D-glucosamine = UDP-N-acetyl-alpha-D-mannosamine</text>
        <dbReference type="Rhea" id="RHEA:17213"/>
        <dbReference type="ChEBI" id="CHEBI:57705"/>
        <dbReference type="ChEBI" id="CHEBI:68623"/>
        <dbReference type="EC" id="5.1.3.14"/>
    </reaction>
</comment>
<evidence type="ECO:0000256" key="4">
    <source>
        <dbReference type="ARBA" id="ARBA00038858"/>
    </source>
</evidence>
<evidence type="ECO:0000313" key="8">
    <source>
        <dbReference type="Proteomes" id="UP001219349"/>
    </source>
</evidence>
<keyword evidence="1 5" id="KW-0413">Isomerase</keyword>
<evidence type="ECO:0000256" key="1">
    <source>
        <dbReference type="ARBA" id="ARBA00023235"/>
    </source>
</evidence>
<keyword evidence="8" id="KW-1185">Reference proteome</keyword>
<dbReference type="Proteomes" id="UP001219349">
    <property type="component" value="Plasmid p90204"/>
</dbReference>
<gene>
    <name evidence="7" type="primary">wecB</name>
    <name evidence="7" type="ORF">JHX87_18100</name>
</gene>
<evidence type="ECO:0000256" key="2">
    <source>
        <dbReference type="ARBA" id="ARBA00036080"/>
    </source>
</evidence>
<dbReference type="GO" id="GO:0008761">
    <property type="term" value="F:UDP-N-acetylglucosamine 2-epimerase activity"/>
    <property type="evidence" value="ECO:0007669"/>
    <property type="project" value="UniProtKB-EC"/>
</dbReference>
<evidence type="ECO:0000313" key="7">
    <source>
        <dbReference type="EMBL" id="WCR09208.1"/>
    </source>
</evidence>
<comment type="similarity">
    <text evidence="3 5">Belongs to the UDP-N-acetylglucosamine 2-epimerase family.</text>
</comment>
<sequence>MRVLSVFGTRPEAIKMAPVVNGLTQDPRFESLVCVTAQHREMLDQVTELFGIRADYDLDVMRPGQDLYGVTSEILQGLKQVLAEAQPDIVLVHGDTATTLSATIASYYAQIPVGHVEAGLRTGNLYSPWPEEGNRRVTGALAALHFAPTDNSRDSLLRENIPDARIVVTGNTVIDALLNVVERIEKDPQISQEISSRFDFLNPANRIVLVTGHRRESFGGGFERICRALREIADRFPDVNVVYPMHLNPNVREPVQRLLGGAENIHLIEPLDYLPFVGLMNRSYLIITDSGGIQEEAPSLGKPVLVMRDTTERPEAVAAGTVRLVGTDTDVIVSEATRLLSDQAAYDDMSFAHNPYGDGQAVPRILDALINFKK</sequence>
<dbReference type="InterPro" id="IPR029767">
    <property type="entry name" value="WecB-like"/>
</dbReference>
<dbReference type="SUPFAM" id="SSF53756">
    <property type="entry name" value="UDP-Glycosyltransferase/glycogen phosphorylase"/>
    <property type="match status" value="1"/>
</dbReference>
<dbReference type="PANTHER" id="PTHR43174:SF2">
    <property type="entry name" value="UDP-N-ACETYLGLUCOSAMINE 2-EPIMERASE"/>
    <property type="match status" value="1"/>
</dbReference>
<protein>
    <recommendedName>
        <fullName evidence="4">UDP-N-acetylglucosamine 2-epimerase (non-hydrolyzing)</fullName>
        <ecNumber evidence="4">5.1.3.14</ecNumber>
    </recommendedName>
</protein>
<accession>A0ABY7SQF5</accession>
<proteinExistence type="inferred from homology"/>
<keyword evidence="7" id="KW-0614">Plasmid</keyword>
<dbReference type="InterPro" id="IPR003331">
    <property type="entry name" value="UDP_GlcNAc_Epimerase_2_dom"/>
</dbReference>
<organism evidence="7 8">
    <name type="scientific">Paracoccus fistulariae</name>
    <dbReference type="NCBI Taxonomy" id="658446"/>
    <lineage>
        <taxon>Bacteria</taxon>
        <taxon>Pseudomonadati</taxon>
        <taxon>Pseudomonadota</taxon>
        <taxon>Alphaproteobacteria</taxon>
        <taxon>Rhodobacterales</taxon>
        <taxon>Paracoccaceae</taxon>
        <taxon>Paracoccus</taxon>
    </lineage>
</organism>
<dbReference type="PANTHER" id="PTHR43174">
    <property type="entry name" value="UDP-N-ACETYLGLUCOSAMINE 2-EPIMERASE"/>
    <property type="match status" value="1"/>
</dbReference>
<dbReference type="CDD" id="cd03786">
    <property type="entry name" value="GTB_UDP-GlcNAc_2-Epimerase"/>
    <property type="match status" value="1"/>
</dbReference>
<dbReference type="Gene3D" id="3.40.50.2000">
    <property type="entry name" value="Glycogen Phosphorylase B"/>
    <property type="match status" value="2"/>
</dbReference>
<feature type="domain" description="UDP-N-acetylglucosamine 2-epimerase" evidence="6">
    <location>
        <begin position="23"/>
        <end position="369"/>
    </location>
</feature>
<geneLocation type="plasmid" evidence="7 8">
    <name>p90204</name>
</geneLocation>
<name>A0ABY7SQF5_9RHOB</name>
<dbReference type="EMBL" id="CP067137">
    <property type="protein sequence ID" value="WCR09208.1"/>
    <property type="molecule type" value="Genomic_DNA"/>
</dbReference>
<evidence type="ECO:0000256" key="5">
    <source>
        <dbReference type="RuleBase" id="RU003513"/>
    </source>
</evidence>
<dbReference type="EC" id="5.1.3.14" evidence="4"/>
<dbReference type="RefSeq" id="WP_271886880.1">
    <property type="nucleotide sequence ID" value="NZ_JAQBIF010000018.1"/>
</dbReference>
<evidence type="ECO:0000259" key="6">
    <source>
        <dbReference type="Pfam" id="PF02350"/>
    </source>
</evidence>